<dbReference type="PANTHER" id="PTHR33096">
    <property type="entry name" value="CXC2 DOMAIN-CONTAINING PROTEIN"/>
    <property type="match status" value="1"/>
</dbReference>
<dbReference type="EMBL" id="BFAD01000009">
    <property type="protein sequence ID" value="GBE86267.1"/>
    <property type="molecule type" value="Genomic_DNA"/>
</dbReference>
<comment type="caution">
    <text evidence="2">The sequence shown here is derived from an EMBL/GenBank/DDBJ whole genome shotgun (WGS) entry which is preliminary data.</text>
</comment>
<accession>A0A401GVL6</accession>
<proteinExistence type="predicted"/>
<evidence type="ECO:0000313" key="2">
    <source>
        <dbReference type="EMBL" id="GBE86267.1"/>
    </source>
</evidence>
<dbReference type="AlphaFoldDB" id="A0A401GVL6"/>
<sequence length="597" mass="68159">MDENWWPLIPDLINAYLTWKYAPEQRPNVPATTDDPSPYDFMINVMDFYSLTSSATISHAEDSRSMTHALVLNGYLGTSPVFPSMAISLKTLELLRSLRLIKASFSIEAFGKLLQDSPNWQVLNTCPACTYELEGEPPRRWSRMFCMDGNNSLKQIAQVENCIQGDTRVFVDSDYYLLQEFVDKYADEVPPRQTSSTPSNGDDLEEHGQEDNINCGDPEGGDLTDGAFSDIIVPCTENWKAAAADEKKCMWGIFEETGIFVSVCPHGFILWLIDMVRSGELAKYLLATIAKVLEVLSDKTLAGYDIGCVFEGTIQRSSLEPEWQRCWCRCCMNAFHGYSHNYLCQLMNRPNIIEGMGLEDLKTMKRIFSASNNLATITRYASGFRRCLFIDAFFHQWDMEKYANLSTMLFNNYVQALKIIEEDGAALEEAIAALQIMHEDLAKWSYEEREYFKSLGEEPEWDIHAMAYVESLQELHTITAQLENTSTQFLATTPNDYIFMEPTSGHVAYNADVSQTCKLETKKCYLSERHAKIHHDVIAIEVKMGIAHHWQPTDNEYIATVKYISTRKYHRALDNLQRLIVCHLFELHKLNLSQTGK</sequence>
<dbReference type="GeneID" id="38783184"/>
<dbReference type="PANTHER" id="PTHR33096:SF1">
    <property type="entry name" value="CXC1-LIKE CYSTEINE CLUSTER ASSOCIATED WITH KDZ TRANSPOSASES DOMAIN-CONTAINING PROTEIN"/>
    <property type="match status" value="1"/>
</dbReference>
<dbReference type="Pfam" id="PF18758">
    <property type="entry name" value="KDZ"/>
    <property type="match status" value="1"/>
</dbReference>
<protein>
    <recommendedName>
        <fullName evidence="4">CxC2-like cysteine cluster KDZ transposase-associated domain-containing protein</fullName>
    </recommendedName>
</protein>
<dbReference type="Proteomes" id="UP000287166">
    <property type="component" value="Unassembled WGS sequence"/>
</dbReference>
<dbReference type="STRING" id="139825.A0A401GVL6"/>
<evidence type="ECO:0000256" key="1">
    <source>
        <dbReference type="SAM" id="MobiDB-lite"/>
    </source>
</evidence>
<dbReference type="RefSeq" id="XP_027617180.1">
    <property type="nucleotide sequence ID" value="XM_027761379.1"/>
</dbReference>
<dbReference type="InParanoid" id="A0A401GVL6"/>
<feature type="region of interest" description="Disordered" evidence="1">
    <location>
        <begin position="189"/>
        <end position="219"/>
    </location>
</feature>
<dbReference type="OrthoDB" id="2689725at2759"/>
<name>A0A401GVL6_9APHY</name>
<evidence type="ECO:0000313" key="3">
    <source>
        <dbReference type="Proteomes" id="UP000287166"/>
    </source>
</evidence>
<dbReference type="InterPro" id="IPR040521">
    <property type="entry name" value="KDZ"/>
</dbReference>
<gene>
    <name evidence="2" type="ORF">SCP_0901460</name>
</gene>
<evidence type="ECO:0008006" key="4">
    <source>
        <dbReference type="Google" id="ProtNLM"/>
    </source>
</evidence>
<keyword evidence="3" id="KW-1185">Reference proteome</keyword>
<reference evidence="2 3" key="1">
    <citation type="journal article" date="2018" name="Sci. Rep.">
        <title>Genome sequence of the cauliflower mushroom Sparassis crispa (Hanabiratake) and its association with beneficial usage.</title>
        <authorList>
            <person name="Kiyama R."/>
            <person name="Furutani Y."/>
            <person name="Kawaguchi K."/>
            <person name="Nakanishi T."/>
        </authorList>
    </citation>
    <scope>NUCLEOTIDE SEQUENCE [LARGE SCALE GENOMIC DNA]</scope>
</reference>
<organism evidence="2 3">
    <name type="scientific">Sparassis crispa</name>
    <dbReference type="NCBI Taxonomy" id="139825"/>
    <lineage>
        <taxon>Eukaryota</taxon>
        <taxon>Fungi</taxon>
        <taxon>Dikarya</taxon>
        <taxon>Basidiomycota</taxon>
        <taxon>Agaricomycotina</taxon>
        <taxon>Agaricomycetes</taxon>
        <taxon>Polyporales</taxon>
        <taxon>Sparassidaceae</taxon>
        <taxon>Sparassis</taxon>
    </lineage>
</organism>